<feature type="transmembrane region" description="Helical" evidence="7">
    <location>
        <begin position="21"/>
        <end position="41"/>
    </location>
</feature>
<evidence type="ECO:0000256" key="5">
    <source>
        <dbReference type="ARBA" id="ARBA00022989"/>
    </source>
</evidence>
<evidence type="ECO:0000259" key="8">
    <source>
        <dbReference type="PROSITE" id="PS50928"/>
    </source>
</evidence>
<evidence type="ECO:0000313" key="10">
    <source>
        <dbReference type="Proteomes" id="UP000199623"/>
    </source>
</evidence>
<dbReference type="PANTHER" id="PTHR30614">
    <property type="entry name" value="MEMBRANE COMPONENT OF AMINO ACID ABC TRANSPORTER"/>
    <property type="match status" value="1"/>
</dbReference>
<proteinExistence type="inferred from homology"/>
<evidence type="ECO:0000256" key="6">
    <source>
        <dbReference type="ARBA" id="ARBA00023136"/>
    </source>
</evidence>
<dbReference type="Proteomes" id="UP000199623">
    <property type="component" value="Unassembled WGS sequence"/>
</dbReference>
<dbReference type="STRING" id="200378.SAMN05216553_116102"/>
<comment type="subcellular location">
    <subcellularLocation>
        <location evidence="1 7">Cell membrane</location>
        <topology evidence="1 7">Multi-pass membrane protein</topology>
    </subcellularLocation>
</comment>
<dbReference type="CDD" id="cd06261">
    <property type="entry name" value="TM_PBP2"/>
    <property type="match status" value="1"/>
</dbReference>
<feature type="domain" description="ABC transmembrane type-1" evidence="8">
    <location>
        <begin position="66"/>
        <end position="258"/>
    </location>
</feature>
<keyword evidence="3" id="KW-1003">Cell membrane</keyword>
<dbReference type="AlphaFoldDB" id="A0A1G7ZUR0"/>
<accession>A0A1G7ZUR0</accession>
<sequence>MSMVLFDVPGPKARVRHKIMAVVGVAALVAALAYVVMRFIATDQFSSRRLDWINYKQIQLSLVEAIGNTLSAFAVGAVLALLFGAVFAAARLSDHAWVRGPAAVVVEIFRAIPLVVMMFFFYYGLPVAGVKLSAFTAVVVSLMLYNGSVLAEIFRAGINSLPKGQSEAAYALGMRKTQVMTLVLLPQALRSMMPTIISQLVVLLKDTALGFLITFEELLRWGTRIGGDAVNFGRPMISVMIVVALIYIGLCLLLTWFANYLEKRNRRSKKVIHTDDDEAGQTQVAESSAVMGAGSVL</sequence>
<dbReference type="Gene3D" id="1.10.3720.10">
    <property type="entry name" value="MetI-like"/>
    <property type="match status" value="1"/>
</dbReference>
<feature type="transmembrane region" description="Helical" evidence="7">
    <location>
        <begin position="70"/>
        <end position="90"/>
    </location>
</feature>
<reference evidence="10" key="1">
    <citation type="submission" date="2016-10" db="EMBL/GenBank/DDBJ databases">
        <authorList>
            <person name="Varghese N."/>
            <person name="Submissions S."/>
        </authorList>
    </citation>
    <scope>NUCLEOTIDE SEQUENCE [LARGE SCALE GENOMIC DNA]</scope>
    <source>
        <strain evidence="10">CGMCC 4.3506</strain>
    </source>
</reference>
<dbReference type="GO" id="GO:0006865">
    <property type="term" value="P:amino acid transport"/>
    <property type="evidence" value="ECO:0007669"/>
    <property type="project" value="TreeGrafter"/>
</dbReference>
<keyword evidence="4 7" id="KW-0812">Transmembrane</keyword>
<evidence type="ECO:0000256" key="7">
    <source>
        <dbReference type="RuleBase" id="RU363032"/>
    </source>
</evidence>
<dbReference type="InterPro" id="IPR043429">
    <property type="entry name" value="ArtM/GltK/GlnP/TcyL/YhdX-like"/>
</dbReference>
<name>A0A1G7ZUR0_9PSEU</name>
<dbReference type="SUPFAM" id="SSF161098">
    <property type="entry name" value="MetI-like"/>
    <property type="match status" value="1"/>
</dbReference>
<evidence type="ECO:0000256" key="3">
    <source>
        <dbReference type="ARBA" id="ARBA00022475"/>
    </source>
</evidence>
<evidence type="ECO:0000313" key="9">
    <source>
        <dbReference type="EMBL" id="SDH12435.1"/>
    </source>
</evidence>
<dbReference type="OrthoDB" id="4543034at2"/>
<keyword evidence="10" id="KW-1185">Reference proteome</keyword>
<feature type="transmembrane region" description="Helical" evidence="7">
    <location>
        <begin position="102"/>
        <end position="122"/>
    </location>
</feature>
<dbReference type="InterPro" id="IPR010065">
    <property type="entry name" value="AA_ABC_transptr_permease_3TM"/>
</dbReference>
<dbReference type="NCBIfam" id="TIGR01726">
    <property type="entry name" value="HEQRo_perm_3TM"/>
    <property type="match status" value="1"/>
</dbReference>
<dbReference type="InterPro" id="IPR035906">
    <property type="entry name" value="MetI-like_sf"/>
</dbReference>
<feature type="transmembrane region" description="Helical" evidence="7">
    <location>
        <begin position="134"/>
        <end position="154"/>
    </location>
</feature>
<evidence type="ECO:0000256" key="1">
    <source>
        <dbReference type="ARBA" id="ARBA00004651"/>
    </source>
</evidence>
<dbReference type="GO" id="GO:0022857">
    <property type="term" value="F:transmembrane transporter activity"/>
    <property type="evidence" value="ECO:0007669"/>
    <property type="project" value="InterPro"/>
</dbReference>
<keyword evidence="6 7" id="KW-0472">Membrane</keyword>
<keyword evidence="5 7" id="KW-1133">Transmembrane helix</keyword>
<dbReference type="Pfam" id="PF00528">
    <property type="entry name" value="BPD_transp_1"/>
    <property type="match status" value="1"/>
</dbReference>
<dbReference type="PROSITE" id="PS50928">
    <property type="entry name" value="ABC_TM1"/>
    <property type="match status" value="1"/>
</dbReference>
<comment type="similarity">
    <text evidence="7">Belongs to the binding-protein-dependent transport system permease family.</text>
</comment>
<protein>
    <submittedName>
        <fullName evidence="9">Glutamate transport system permease protein</fullName>
    </submittedName>
</protein>
<evidence type="ECO:0000256" key="4">
    <source>
        <dbReference type="ARBA" id="ARBA00022692"/>
    </source>
</evidence>
<keyword evidence="2 7" id="KW-0813">Transport</keyword>
<dbReference type="EMBL" id="FNCC01000016">
    <property type="protein sequence ID" value="SDH12435.1"/>
    <property type="molecule type" value="Genomic_DNA"/>
</dbReference>
<dbReference type="RefSeq" id="WP_090056501.1">
    <property type="nucleotide sequence ID" value="NZ_FNCC01000016.1"/>
</dbReference>
<gene>
    <name evidence="9" type="ORF">SAMN05216553_116102</name>
</gene>
<organism evidence="9 10">
    <name type="scientific">Lentzea fradiae</name>
    <dbReference type="NCBI Taxonomy" id="200378"/>
    <lineage>
        <taxon>Bacteria</taxon>
        <taxon>Bacillati</taxon>
        <taxon>Actinomycetota</taxon>
        <taxon>Actinomycetes</taxon>
        <taxon>Pseudonocardiales</taxon>
        <taxon>Pseudonocardiaceae</taxon>
        <taxon>Lentzea</taxon>
    </lineage>
</organism>
<feature type="transmembrane region" description="Helical" evidence="7">
    <location>
        <begin position="235"/>
        <end position="261"/>
    </location>
</feature>
<dbReference type="InterPro" id="IPR000515">
    <property type="entry name" value="MetI-like"/>
</dbReference>
<dbReference type="PANTHER" id="PTHR30614:SF21">
    <property type="entry name" value="AMINO ACID ABC TRANSPORTER PERMEASE"/>
    <property type="match status" value="1"/>
</dbReference>
<dbReference type="GO" id="GO:0043190">
    <property type="term" value="C:ATP-binding cassette (ABC) transporter complex"/>
    <property type="evidence" value="ECO:0007669"/>
    <property type="project" value="InterPro"/>
</dbReference>
<evidence type="ECO:0000256" key="2">
    <source>
        <dbReference type="ARBA" id="ARBA00022448"/>
    </source>
</evidence>